<dbReference type="Pfam" id="PF02129">
    <property type="entry name" value="Peptidase_S15"/>
    <property type="match status" value="1"/>
</dbReference>
<evidence type="ECO:0000256" key="2">
    <source>
        <dbReference type="SAM" id="MobiDB-lite"/>
    </source>
</evidence>
<reference evidence="4 5" key="1">
    <citation type="submission" date="2015-07" db="EMBL/GenBank/DDBJ databases">
        <title>Genome sequencing of Kibdelosporangium phytohabitans.</title>
        <authorList>
            <person name="Qin S."/>
            <person name="Xing K."/>
        </authorList>
    </citation>
    <scope>NUCLEOTIDE SEQUENCE [LARGE SCALE GENOMIC DNA]</scope>
    <source>
        <strain evidence="4 5">KLBMP1111</strain>
    </source>
</reference>
<dbReference type="InterPro" id="IPR013736">
    <property type="entry name" value="Xaa-Pro_dipept_C"/>
</dbReference>
<dbReference type="AlphaFoldDB" id="A0A0N7F444"/>
<accession>A0A0N7F444</accession>
<dbReference type="EMBL" id="CP012752">
    <property type="protein sequence ID" value="ALG10399.1"/>
    <property type="molecule type" value="Genomic_DNA"/>
</dbReference>
<dbReference type="Gene3D" id="3.40.50.1820">
    <property type="entry name" value="alpha/beta hydrolase"/>
    <property type="match status" value="1"/>
</dbReference>
<evidence type="ECO:0000313" key="5">
    <source>
        <dbReference type="Proteomes" id="UP000063699"/>
    </source>
</evidence>
<dbReference type="PANTHER" id="PTHR43056:SF10">
    <property type="entry name" value="COCE_NOND FAMILY, PUTATIVE (AFU_ORTHOLOGUE AFUA_7G00600)-RELATED"/>
    <property type="match status" value="1"/>
</dbReference>
<dbReference type="PANTHER" id="PTHR43056">
    <property type="entry name" value="PEPTIDASE S9 PROLYL OLIGOPEPTIDASE"/>
    <property type="match status" value="1"/>
</dbReference>
<dbReference type="InterPro" id="IPR008979">
    <property type="entry name" value="Galactose-bd-like_sf"/>
</dbReference>
<dbReference type="Pfam" id="PF08530">
    <property type="entry name" value="PepX_C"/>
    <property type="match status" value="1"/>
</dbReference>
<dbReference type="GO" id="GO:0008239">
    <property type="term" value="F:dipeptidyl-peptidase activity"/>
    <property type="evidence" value="ECO:0007669"/>
    <property type="project" value="InterPro"/>
</dbReference>
<protein>
    <recommendedName>
        <fullName evidence="3">Xaa-Pro dipeptidyl-peptidase C-terminal domain-containing protein</fullName>
    </recommendedName>
</protein>
<dbReference type="STRING" id="860235.AOZ06_29040"/>
<dbReference type="NCBIfam" id="TIGR00976">
    <property type="entry name" value="CocE_NonD"/>
    <property type="match status" value="2"/>
</dbReference>
<dbReference type="InterPro" id="IPR000383">
    <property type="entry name" value="Xaa-Pro-like_dom"/>
</dbReference>
<dbReference type="Gene3D" id="1.10.3020.20">
    <property type="match status" value="1"/>
</dbReference>
<feature type="domain" description="Xaa-Pro dipeptidyl-peptidase C-terminal" evidence="3">
    <location>
        <begin position="314"/>
        <end position="552"/>
    </location>
</feature>
<dbReference type="Proteomes" id="UP000063699">
    <property type="component" value="Chromosome"/>
</dbReference>
<dbReference type="SUPFAM" id="SSF49785">
    <property type="entry name" value="Galactose-binding domain-like"/>
    <property type="match status" value="1"/>
</dbReference>
<dbReference type="OrthoDB" id="5240615at2"/>
<dbReference type="SUPFAM" id="SSF53474">
    <property type="entry name" value="alpha/beta-Hydrolases"/>
    <property type="match status" value="1"/>
</dbReference>
<evidence type="ECO:0000259" key="3">
    <source>
        <dbReference type="SMART" id="SM00939"/>
    </source>
</evidence>
<keyword evidence="1" id="KW-0378">Hydrolase</keyword>
<evidence type="ECO:0000313" key="4">
    <source>
        <dbReference type="EMBL" id="ALG10399.1"/>
    </source>
</evidence>
<dbReference type="InterPro" id="IPR029058">
    <property type="entry name" value="AB_hydrolase_fold"/>
</dbReference>
<gene>
    <name evidence="4" type="ORF">AOZ06_29040</name>
</gene>
<sequence>MTDTRTGPVRFIDPINVPEDGRYPGFRPGTVRENGLRIDHDVKVVLRGGESLYVDVYRSADVPGPLPVLIAWGPYGKHNSPGRDKTFLPAAEIDPAWGISRYAPTEAPDPMYWCPHGYAVVFADPRGTWGTPGQFTMGTQQEAEDYHDLIEWAGTRDWSTGKVGLAGASYLAFAQWRVAATRPPHLAAINPWEGLLDFYREIFYHGGIPETRFIPLWTGKAMGWAHTGTAVIEALQSLAAHHPLRDEYWHSKEVNLTGVDVPAFVVAGLANHGLHLRGTLEAYKQLAGGQTWLEVHGQKIWKHYYDPDSVARQRQFFDWALKDEQNGWVDQPPVRIEVRDHGPEGTLRAEHEWPPERTRYTPLYLDASTASLTTTQPDTPASMRYNTAATKPGRAQFDVVFTQDTELTGHMKLRLWIEVDASTDADLFVAIQKIDVNAQVIGFPFVAFRDDGPVALGWLRASHRALDEQRSTPQQPWHPHTAEEPLEPGVPVPVDIELWPSATHFGPGEGLRVVVQGSDVYLVPGGEFGHENTRNAGHHTLHTGGRYDSHLLVPMITGAPA</sequence>
<dbReference type="Gene3D" id="2.60.120.260">
    <property type="entry name" value="Galactose-binding domain-like"/>
    <property type="match status" value="1"/>
</dbReference>
<dbReference type="SMART" id="SM00939">
    <property type="entry name" value="PepX_C"/>
    <property type="match status" value="1"/>
</dbReference>
<keyword evidence="5" id="KW-1185">Reference proteome</keyword>
<feature type="region of interest" description="Disordered" evidence="2">
    <location>
        <begin position="467"/>
        <end position="489"/>
    </location>
</feature>
<dbReference type="InterPro" id="IPR005674">
    <property type="entry name" value="CocE/Ser_esterase"/>
</dbReference>
<evidence type="ECO:0000256" key="1">
    <source>
        <dbReference type="ARBA" id="ARBA00022801"/>
    </source>
</evidence>
<proteinExistence type="predicted"/>
<dbReference type="RefSeq" id="WP_054292302.1">
    <property type="nucleotide sequence ID" value="NZ_CP012752.1"/>
</dbReference>
<dbReference type="InterPro" id="IPR050585">
    <property type="entry name" value="Xaa-Pro_dipeptidyl-ppase/CocE"/>
</dbReference>
<organism evidence="4 5">
    <name type="scientific">Kibdelosporangium phytohabitans</name>
    <dbReference type="NCBI Taxonomy" id="860235"/>
    <lineage>
        <taxon>Bacteria</taxon>
        <taxon>Bacillati</taxon>
        <taxon>Actinomycetota</taxon>
        <taxon>Actinomycetes</taxon>
        <taxon>Pseudonocardiales</taxon>
        <taxon>Pseudonocardiaceae</taxon>
        <taxon>Kibdelosporangium</taxon>
    </lineage>
</organism>
<dbReference type="KEGG" id="kphy:AOZ06_29040"/>
<name>A0A0N7F444_9PSEU</name>